<sequence>MLTSLSIGRYPTQIPYGDTWSILSNARQLLPNIDSSHKKSRNVSISYLRAHLTIATDREDDITIARIFILFMMGHLGFQTANDAVPLGYLAAVADLDSATQYDCGSSILSSLYHGLDTALMSRGAITGFYWFYKYCGVVHPIVKEEVKFSSYPRLRTWERGNKTKTNDQTTNMFILCIYHIDHCTIEMIIWEPWSESQVSEIEDVLTTKLLSQLGIAPIVVTSASVHSLSQDFSFPGKVEGPDSGWQMEWTGRRERLPITRLRDPSPMFSSYNAEEMWHLTHGMRRLVLAGKIDSIDHQLYAYDLQLRRGRDVRVVQLLPRGGARTRQRGSGLRTRGGGTSRRGQVLEIIMSRYTFFDVFVDDVEAHL</sequence>
<keyword evidence="3" id="KW-1185">Reference proteome</keyword>
<dbReference type="Pfam" id="PF10536">
    <property type="entry name" value="PMD"/>
    <property type="match status" value="1"/>
</dbReference>
<evidence type="ECO:0000259" key="1">
    <source>
        <dbReference type="Pfam" id="PF10536"/>
    </source>
</evidence>
<reference evidence="2 3" key="1">
    <citation type="journal article" date="2020" name="IScience">
        <title>Genome Sequencing of the Endangered Kingdonia uniflora (Circaeasteraceae, Ranunculales) Reveals Potential Mechanisms of Evolutionary Specialization.</title>
        <authorList>
            <person name="Sun Y."/>
            <person name="Deng T."/>
            <person name="Zhang A."/>
            <person name="Moore M.J."/>
            <person name="Landis J.B."/>
            <person name="Lin N."/>
            <person name="Zhang H."/>
            <person name="Zhang X."/>
            <person name="Huang J."/>
            <person name="Zhang X."/>
            <person name="Sun H."/>
            <person name="Wang H."/>
        </authorList>
    </citation>
    <scope>NUCLEOTIDE SEQUENCE [LARGE SCALE GENOMIC DNA]</scope>
    <source>
        <strain evidence="2">TB1705</strain>
        <tissue evidence="2">Leaf</tissue>
    </source>
</reference>
<dbReference type="InterPro" id="IPR019557">
    <property type="entry name" value="AminoTfrase-like_pln_mobile"/>
</dbReference>
<dbReference type="InterPro" id="IPR044824">
    <property type="entry name" value="MAIN-like"/>
</dbReference>
<dbReference type="EMBL" id="JACGCM010002813">
    <property type="protein sequence ID" value="KAF6135125.1"/>
    <property type="molecule type" value="Genomic_DNA"/>
</dbReference>
<evidence type="ECO:0000313" key="2">
    <source>
        <dbReference type="EMBL" id="KAF6135125.1"/>
    </source>
</evidence>
<protein>
    <recommendedName>
        <fullName evidence="1">Aminotransferase-like plant mobile domain-containing protein</fullName>
    </recommendedName>
</protein>
<proteinExistence type="predicted"/>
<organism evidence="2 3">
    <name type="scientific">Kingdonia uniflora</name>
    <dbReference type="NCBI Taxonomy" id="39325"/>
    <lineage>
        <taxon>Eukaryota</taxon>
        <taxon>Viridiplantae</taxon>
        <taxon>Streptophyta</taxon>
        <taxon>Embryophyta</taxon>
        <taxon>Tracheophyta</taxon>
        <taxon>Spermatophyta</taxon>
        <taxon>Magnoliopsida</taxon>
        <taxon>Ranunculales</taxon>
        <taxon>Circaeasteraceae</taxon>
        <taxon>Kingdonia</taxon>
    </lineage>
</organism>
<dbReference type="GO" id="GO:0010073">
    <property type="term" value="P:meristem maintenance"/>
    <property type="evidence" value="ECO:0007669"/>
    <property type="project" value="InterPro"/>
</dbReference>
<evidence type="ECO:0000313" key="3">
    <source>
        <dbReference type="Proteomes" id="UP000541444"/>
    </source>
</evidence>
<dbReference type="Proteomes" id="UP000541444">
    <property type="component" value="Unassembled WGS sequence"/>
</dbReference>
<dbReference type="PANTHER" id="PTHR46033">
    <property type="entry name" value="PROTEIN MAIN-LIKE 2"/>
    <property type="match status" value="1"/>
</dbReference>
<comment type="caution">
    <text evidence="2">The sequence shown here is derived from an EMBL/GenBank/DDBJ whole genome shotgun (WGS) entry which is preliminary data.</text>
</comment>
<dbReference type="AlphaFoldDB" id="A0A7J7KXL2"/>
<accession>A0A7J7KXL2</accession>
<gene>
    <name evidence="2" type="ORF">GIB67_040436</name>
</gene>
<name>A0A7J7KXL2_9MAGN</name>
<dbReference type="PANTHER" id="PTHR46033:SF8">
    <property type="entry name" value="PROTEIN MAINTENANCE OF MERISTEMS-LIKE"/>
    <property type="match status" value="1"/>
</dbReference>
<feature type="domain" description="Aminotransferase-like plant mobile" evidence="1">
    <location>
        <begin position="31"/>
        <end position="205"/>
    </location>
</feature>